<dbReference type="SUPFAM" id="SSF52402">
    <property type="entry name" value="Adenine nucleotide alpha hydrolases-like"/>
    <property type="match status" value="1"/>
</dbReference>
<evidence type="ECO:0000256" key="3">
    <source>
        <dbReference type="PIRSR" id="PIRSR000089-1"/>
    </source>
</evidence>
<dbReference type="OrthoDB" id="9770286at2"/>
<dbReference type="EMBL" id="FQZO01000002">
    <property type="protein sequence ID" value="SHI94428.1"/>
    <property type="molecule type" value="Genomic_DNA"/>
</dbReference>
<dbReference type="PIRSF" id="PIRSF000089">
    <property type="entry name" value="Electra_flavoP_a"/>
    <property type="match status" value="1"/>
</dbReference>
<dbReference type="Gene3D" id="3.40.50.1220">
    <property type="entry name" value="TPP-binding domain"/>
    <property type="match status" value="1"/>
</dbReference>
<keyword evidence="3" id="KW-0274">FAD</keyword>
<dbReference type="GO" id="GO:0050660">
    <property type="term" value="F:flavin adenine dinucleotide binding"/>
    <property type="evidence" value="ECO:0007669"/>
    <property type="project" value="InterPro"/>
</dbReference>
<name>A0A1M6F9L4_9CLOT</name>
<protein>
    <submittedName>
        <fullName evidence="5">Electron transfer flavoprotein alpha subunit apoprotein</fullName>
    </submittedName>
</protein>
<dbReference type="InterPro" id="IPR033947">
    <property type="entry name" value="ETF_alpha_N"/>
</dbReference>
<dbReference type="Pfam" id="PF01012">
    <property type="entry name" value="ETF"/>
    <property type="match status" value="1"/>
</dbReference>
<feature type="domain" description="Electron transfer flavoprotein alpha/beta-subunit N-terminal" evidence="4">
    <location>
        <begin position="18"/>
        <end position="204"/>
    </location>
</feature>
<evidence type="ECO:0000256" key="2">
    <source>
        <dbReference type="ARBA" id="ARBA00022630"/>
    </source>
</evidence>
<dbReference type="InterPro" id="IPR029035">
    <property type="entry name" value="DHS-like_NAD/FAD-binding_dom"/>
</dbReference>
<comment type="similarity">
    <text evidence="1">Belongs to the ETF alpha-subunit/FixB family.</text>
</comment>
<proteinExistence type="inferred from homology"/>
<dbReference type="InterPro" id="IPR014731">
    <property type="entry name" value="ETF_asu_C"/>
</dbReference>
<feature type="binding site" evidence="3">
    <location>
        <begin position="266"/>
        <end position="270"/>
    </location>
    <ligand>
        <name>FAD</name>
        <dbReference type="ChEBI" id="CHEBI:57692"/>
    </ligand>
</feature>
<comment type="cofactor">
    <cofactor evidence="3">
        <name>FAD</name>
        <dbReference type="ChEBI" id="CHEBI:57692"/>
    </cofactor>
    <text evidence="3">Binds 1 FAD per dimer.</text>
</comment>
<keyword evidence="2" id="KW-0285">Flavoprotein</keyword>
<feature type="binding site" evidence="3">
    <location>
        <position position="304"/>
    </location>
    <ligand>
        <name>FAD</name>
        <dbReference type="ChEBI" id="CHEBI:57692"/>
    </ligand>
</feature>
<dbReference type="STRING" id="1121298.SAMN05444401_1857"/>
<dbReference type="Proteomes" id="UP000184080">
    <property type="component" value="Unassembled WGS sequence"/>
</dbReference>
<dbReference type="AlphaFoldDB" id="A0A1M6F9L4"/>
<accession>A0A1M6F9L4</accession>
<dbReference type="GO" id="GO:0033539">
    <property type="term" value="P:fatty acid beta-oxidation using acyl-CoA dehydrogenase"/>
    <property type="evidence" value="ECO:0007669"/>
    <property type="project" value="TreeGrafter"/>
</dbReference>
<dbReference type="InterPro" id="IPR014729">
    <property type="entry name" value="Rossmann-like_a/b/a_fold"/>
</dbReference>
<gene>
    <name evidence="5" type="ORF">SAMN05444401_1857</name>
</gene>
<evidence type="ECO:0000259" key="4">
    <source>
        <dbReference type="SMART" id="SM00893"/>
    </source>
</evidence>
<evidence type="ECO:0000256" key="1">
    <source>
        <dbReference type="ARBA" id="ARBA00005817"/>
    </source>
</evidence>
<feature type="binding site" evidence="3">
    <location>
        <begin position="252"/>
        <end position="253"/>
    </location>
    <ligand>
        <name>FAD</name>
        <dbReference type="ChEBI" id="CHEBI:57692"/>
    </ligand>
</feature>
<reference evidence="5 6" key="1">
    <citation type="submission" date="2016-11" db="EMBL/GenBank/DDBJ databases">
        <authorList>
            <person name="Jaros S."/>
            <person name="Januszkiewicz K."/>
            <person name="Wedrychowicz H."/>
        </authorList>
    </citation>
    <scope>NUCLEOTIDE SEQUENCE [LARGE SCALE GENOMIC DNA]</scope>
    <source>
        <strain evidence="5 6">DSM 21864</strain>
    </source>
</reference>
<dbReference type="SUPFAM" id="SSF52467">
    <property type="entry name" value="DHS-like NAD/FAD-binding domain"/>
    <property type="match status" value="1"/>
</dbReference>
<keyword evidence="6" id="KW-1185">Reference proteome</keyword>
<evidence type="ECO:0000313" key="6">
    <source>
        <dbReference type="Proteomes" id="UP000184080"/>
    </source>
</evidence>
<dbReference type="InterPro" id="IPR001308">
    <property type="entry name" value="ETF_a/FixB"/>
</dbReference>
<dbReference type="InterPro" id="IPR014730">
    <property type="entry name" value="ETF_a/b_N"/>
</dbReference>
<dbReference type="CDD" id="cd01715">
    <property type="entry name" value="ETF_alpha"/>
    <property type="match status" value="1"/>
</dbReference>
<dbReference type="SMART" id="SM00893">
    <property type="entry name" value="ETF"/>
    <property type="match status" value="1"/>
</dbReference>
<dbReference type="GO" id="GO:0009055">
    <property type="term" value="F:electron transfer activity"/>
    <property type="evidence" value="ECO:0007669"/>
    <property type="project" value="InterPro"/>
</dbReference>
<organism evidence="5 6">
    <name type="scientific">Clostridium amylolyticum</name>
    <dbReference type="NCBI Taxonomy" id="1121298"/>
    <lineage>
        <taxon>Bacteria</taxon>
        <taxon>Bacillati</taxon>
        <taxon>Bacillota</taxon>
        <taxon>Clostridia</taxon>
        <taxon>Eubacteriales</taxon>
        <taxon>Clostridiaceae</taxon>
        <taxon>Clostridium</taxon>
    </lineage>
</organism>
<evidence type="ECO:0000313" key="5">
    <source>
        <dbReference type="EMBL" id="SHI94428.1"/>
    </source>
</evidence>
<dbReference type="PANTHER" id="PTHR43153">
    <property type="entry name" value="ELECTRON TRANSFER FLAVOPROTEIN ALPHA"/>
    <property type="match status" value="1"/>
</dbReference>
<feature type="binding site" evidence="3">
    <location>
        <begin position="322"/>
        <end position="323"/>
    </location>
    <ligand>
        <name>FAD</name>
        <dbReference type="ChEBI" id="CHEBI:57692"/>
    </ligand>
</feature>
<sequence>MERLLNDKVKDKDSWKGITVIVDHIDGKINPITFELLGKAKELAEKSNSSLYAVFMGHNIKNSSMELLHYGVEEIFIYEDSELKYFRSEPYTSCLEDFINKVKPSVILSASTVNGKVLASRIAARFKTGLAADCTTLDIDESSELLQIRPTYGGSIMAEIITANTRPQIATVKPQIFSMPQRNEIPNGKVTSCNPPALTSGINILEVSKKYKEIGISEAEILVAVGRGVRTQRDMRMAVELAEALGAELAVTRPLTEMGWADTSRQIGVSGKIVKPKLIITLGISGAIQFTIGMNKAEYIIAVNTDEKAPIFKLAHYGIVGDIYEVVPHLIKLIKGQEEV</sequence>
<dbReference type="PANTHER" id="PTHR43153:SF1">
    <property type="entry name" value="ELECTRON TRANSFER FLAVOPROTEIN SUBUNIT ALPHA, MITOCHONDRIAL"/>
    <property type="match status" value="1"/>
</dbReference>
<dbReference type="Pfam" id="PF00766">
    <property type="entry name" value="ETF_alpha"/>
    <property type="match status" value="1"/>
</dbReference>
<dbReference type="Gene3D" id="3.40.50.620">
    <property type="entry name" value="HUPs"/>
    <property type="match status" value="1"/>
</dbReference>
<feature type="binding site" evidence="3">
    <location>
        <position position="227"/>
    </location>
    <ligand>
        <name>FAD</name>
        <dbReference type="ChEBI" id="CHEBI:57692"/>
    </ligand>
</feature>
<dbReference type="RefSeq" id="WP_073005741.1">
    <property type="nucleotide sequence ID" value="NZ_FQZO01000002.1"/>
</dbReference>